<protein>
    <recommendedName>
        <fullName evidence="3">F-box domain-containing protein</fullName>
    </recommendedName>
</protein>
<proteinExistence type="predicted"/>
<dbReference type="Proteomes" id="UP001221142">
    <property type="component" value="Unassembled WGS sequence"/>
</dbReference>
<name>A0AAD7FNA3_9AGAR</name>
<keyword evidence="2" id="KW-1185">Reference proteome</keyword>
<evidence type="ECO:0000313" key="2">
    <source>
        <dbReference type="Proteomes" id="UP001221142"/>
    </source>
</evidence>
<dbReference type="EMBL" id="JARKIF010000009">
    <property type="protein sequence ID" value="KAJ7630298.1"/>
    <property type="molecule type" value="Genomic_DNA"/>
</dbReference>
<dbReference type="AlphaFoldDB" id="A0AAD7FNA3"/>
<comment type="caution">
    <text evidence="1">The sequence shown here is derived from an EMBL/GenBank/DDBJ whole genome shotgun (WGS) entry which is preliminary data.</text>
</comment>
<sequence>MANHIPDEIVSEILSPLLKLPGQVFSDTSAKPLTAPGYSSSTYLLVCKSWLRVATPLLYNVVILRTTAQANALSNVLLNNPEIGPFIRKLRVEGGFGSAMLRILRSSPNITDLFLSLIIWSSDRVGGLCEGLASINPRRVIVVDGNLWTNPKPMKNQEVANLLKSLTARIPKWDKLVRFFSALSHCPLNLSSRRSSTFHMSSAGPDPSTPLAALFCLNELRCWLLLWLSPKALKPSS</sequence>
<gene>
    <name evidence="1" type="ORF">FB45DRAFT_746672</name>
</gene>
<organism evidence="1 2">
    <name type="scientific">Roridomyces roridus</name>
    <dbReference type="NCBI Taxonomy" id="1738132"/>
    <lineage>
        <taxon>Eukaryota</taxon>
        <taxon>Fungi</taxon>
        <taxon>Dikarya</taxon>
        <taxon>Basidiomycota</taxon>
        <taxon>Agaricomycotina</taxon>
        <taxon>Agaricomycetes</taxon>
        <taxon>Agaricomycetidae</taxon>
        <taxon>Agaricales</taxon>
        <taxon>Marasmiineae</taxon>
        <taxon>Mycenaceae</taxon>
        <taxon>Roridomyces</taxon>
    </lineage>
</organism>
<reference evidence="1" key="1">
    <citation type="submission" date="2023-03" db="EMBL/GenBank/DDBJ databases">
        <title>Massive genome expansion in bonnet fungi (Mycena s.s.) driven by repeated elements and novel gene families across ecological guilds.</title>
        <authorList>
            <consortium name="Lawrence Berkeley National Laboratory"/>
            <person name="Harder C.B."/>
            <person name="Miyauchi S."/>
            <person name="Viragh M."/>
            <person name="Kuo A."/>
            <person name="Thoen E."/>
            <person name="Andreopoulos B."/>
            <person name="Lu D."/>
            <person name="Skrede I."/>
            <person name="Drula E."/>
            <person name="Henrissat B."/>
            <person name="Morin E."/>
            <person name="Kohler A."/>
            <person name="Barry K."/>
            <person name="LaButti K."/>
            <person name="Morin E."/>
            <person name="Salamov A."/>
            <person name="Lipzen A."/>
            <person name="Mereny Z."/>
            <person name="Hegedus B."/>
            <person name="Baldrian P."/>
            <person name="Stursova M."/>
            <person name="Weitz H."/>
            <person name="Taylor A."/>
            <person name="Grigoriev I.V."/>
            <person name="Nagy L.G."/>
            <person name="Martin F."/>
            <person name="Kauserud H."/>
        </authorList>
    </citation>
    <scope>NUCLEOTIDE SEQUENCE</scope>
    <source>
        <strain evidence="1">9284</strain>
    </source>
</reference>
<evidence type="ECO:0008006" key="3">
    <source>
        <dbReference type="Google" id="ProtNLM"/>
    </source>
</evidence>
<evidence type="ECO:0000313" key="1">
    <source>
        <dbReference type="EMBL" id="KAJ7630298.1"/>
    </source>
</evidence>
<accession>A0AAD7FNA3</accession>